<gene>
    <name evidence="2" type="ORF">GGR12_001375</name>
</gene>
<dbReference type="RefSeq" id="WP_183203605.1">
    <property type="nucleotide sequence ID" value="NZ_BAAAER010000006.1"/>
</dbReference>
<keyword evidence="1" id="KW-0732">Signal</keyword>
<accession>A0A7W6JCC6</accession>
<sequence>MTGISRALAVVAVSTLALAASSAQSQTYPDQTTRIAPVEVLRDSVRIQYGDLDLATVAGRDAMDARIHRASFHVCQVNRQPLVQQFDRLQCVNEARRGANQQLANNMARSYAQNERVLVMAIAH</sequence>
<protein>
    <submittedName>
        <fullName evidence="2">UrcA family protein</fullName>
    </submittedName>
</protein>
<comment type="caution">
    <text evidence="2">The sequence shown here is derived from an EMBL/GenBank/DDBJ whole genome shotgun (WGS) entry which is preliminary data.</text>
</comment>
<dbReference type="Proteomes" id="UP000529946">
    <property type="component" value="Unassembled WGS sequence"/>
</dbReference>
<proteinExistence type="predicted"/>
<keyword evidence="3" id="KW-1185">Reference proteome</keyword>
<feature type="signal peptide" evidence="1">
    <location>
        <begin position="1"/>
        <end position="19"/>
    </location>
</feature>
<dbReference type="EMBL" id="JACIDM010000001">
    <property type="protein sequence ID" value="MBB4082536.1"/>
    <property type="molecule type" value="Genomic_DNA"/>
</dbReference>
<name>A0A7W6JCC6_9CAUL</name>
<dbReference type="InterPro" id="IPR030972">
    <property type="entry name" value="UrcA_uranyl"/>
</dbReference>
<evidence type="ECO:0000256" key="1">
    <source>
        <dbReference type="SAM" id="SignalP"/>
    </source>
</evidence>
<feature type="chain" id="PRO_5030863310" evidence="1">
    <location>
        <begin position="20"/>
        <end position="124"/>
    </location>
</feature>
<dbReference type="NCBIfam" id="TIGR04433">
    <property type="entry name" value="UrcA_uranyl"/>
    <property type="match status" value="1"/>
</dbReference>
<organism evidence="2 3">
    <name type="scientific">Brevundimonas lenta</name>
    <dbReference type="NCBI Taxonomy" id="424796"/>
    <lineage>
        <taxon>Bacteria</taxon>
        <taxon>Pseudomonadati</taxon>
        <taxon>Pseudomonadota</taxon>
        <taxon>Alphaproteobacteria</taxon>
        <taxon>Caulobacterales</taxon>
        <taxon>Caulobacteraceae</taxon>
        <taxon>Brevundimonas</taxon>
    </lineage>
</organism>
<evidence type="ECO:0000313" key="2">
    <source>
        <dbReference type="EMBL" id="MBB4082536.1"/>
    </source>
</evidence>
<reference evidence="2 3" key="1">
    <citation type="submission" date="2020-08" db="EMBL/GenBank/DDBJ databases">
        <title>Genomic Encyclopedia of Type Strains, Phase IV (KMG-IV): sequencing the most valuable type-strain genomes for metagenomic binning, comparative biology and taxonomic classification.</title>
        <authorList>
            <person name="Goeker M."/>
        </authorList>
    </citation>
    <scope>NUCLEOTIDE SEQUENCE [LARGE SCALE GENOMIC DNA]</scope>
    <source>
        <strain evidence="2 3">DSM 23960</strain>
    </source>
</reference>
<dbReference type="AlphaFoldDB" id="A0A7W6JCC6"/>
<evidence type="ECO:0000313" key="3">
    <source>
        <dbReference type="Proteomes" id="UP000529946"/>
    </source>
</evidence>